<reference evidence="1" key="1">
    <citation type="journal article" date="2021" name="Genome Biol. Evol.">
        <title>A High-Quality Reference Genome for a Parasitic Bivalve with Doubly Uniparental Inheritance (Bivalvia: Unionida).</title>
        <authorList>
            <person name="Smith C.H."/>
        </authorList>
    </citation>
    <scope>NUCLEOTIDE SEQUENCE</scope>
    <source>
        <strain evidence="1">CHS0354</strain>
    </source>
</reference>
<keyword evidence="2" id="KW-1185">Reference proteome</keyword>
<sequence>MRICVKFINKSLLHWFKNTTSKTTVPDNSTARLMYYLHCMCTVVDLTDTSPNLQRLRNYANYYLTSDEKERLIILCLLLDPDVFINKCILQVDALCQNFDNEFYEITPVNNHLLVAGNVIVAGQNRRVNKIMAFKTEWIAKYYYTPLNALLQQRQMRRQNDALACTIS</sequence>
<reference evidence="1" key="3">
    <citation type="submission" date="2023-05" db="EMBL/GenBank/DDBJ databases">
        <authorList>
            <person name="Smith C.H."/>
        </authorList>
    </citation>
    <scope>NUCLEOTIDE SEQUENCE</scope>
    <source>
        <strain evidence="1">CHS0354</strain>
        <tissue evidence="1">Mantle</tissue>
    </source>
</reference>
<dbReference type="Proteomes" id="UP001195483">
    <property type="component" value="Unassembled WGS sequence"/>
</dbReference>
<proteinExistence type="predicted"/>
<organism evidence="1 2">
    <name type="scientific">Potamilus streckersoni</name>
    <dbReference type="NCBI Taxonomy" id="2493646"/>
    <lineage>
        <taxon>Eukaryota</taxon>
        <taxon>Metazoa</taxon>
        <taxon>Spiralia</taxon>
        <taxon>Lophotrochozoa</taxon>
        <taxon>Mollusca</taxon>
        <taxon>Bivalvia</taxon>
        <taxon>Autobranchia</taxon>
        <taxon>Heteroconchia</taxon>
        <taxon>Palaeoheterodonta</taxon>
        <taxon>Unionida</taxon>
        <taxon>Unionoidea</taxon>
        <taxon>Unionidae</taxon>
        <taxon>Ambleminae</taxon>
        <taxon>Lampsilini</taxon>
        <taxon>Potamilus</taxon>
    </lineage>
</organism>
<protein>
    <submittedName>
        <fullName evidence="1">Uncharacterized protein</fullName>
    </submittedName>
</protein>
<name>A0AAE0S3M5_9BIVA</name>
<gene>
    <name evidence="1" type="ORF">CHS0354_021369</name>
</gene>
<evidence type="ECO:0000313" key="2">
    <source>
        <dbReference type="Proteomes" id="UP001195483"/>
    </source>
</evidence>
<dbReference type="EMBL" id="JAEAOA010001313">
    <property type="protein sequence ID" value="KAK3584696.1"/>
    <property type="molecule type" value="Genomic_DNA"/>
</dbReference>
<dbReference type="AlphaFoldDB" id="A0AAE0S3M5"/>
<reference evidence="1" key="2">
    <citation type="journal article" date="2021" name="Genome Biol. Evol.">
        <title>Developing a high-quality reference genome for a parasitic bivalve with doubly uniparental inheritance (Bivalvia: Unionida).</title>
        <authorList>
            <person name="Smith C.H."/>
        </authorList>
    </citation>
    <scope>NUCLEOTIDE SEQUENCE</scope>
    <source>
        <strain evidence="1">CHS0354</strain>
        <tissue evidence="1">Mantle</tissue>
    </source>
</reference>
<evidence type="ECO:0000313" key="1">
    <source>
        <dbReference type="EMBL" id="KAK3584696.1"/>
    </source>
</evidence>
<accession>A0AAE0S3M5</accession>
<comment type="caution">
    <text evidence="1">The sequence shown here is derived from an EMBL/GenBank/DDBJ whole genome shotgun (WGS) entry which is preliminary data.</text>
</comment>